<dbReference type="EC" id="2.7.13.3" evidence="3"/>
<evidence type="ECO:0000256" key="10">
    <source>
        <dbReference type="ARBA" id="ARBA00022989"/>
    </source>
</evidence>
<evidence type="ECO:0000256" key="14">
    <source>
        <dbReference type="SAM" id="Phobius"/>
    </source>
</evidence>
<keyword evidence="5" id="KW-0808">Transferase</keyword>
<evidence type="ECO:0000256" key="11">
    <source>
        <dbReference type="ARBA" id="ARBA00023012"/>
    </source>
</evidence>
<dbReference type="InterPro" id="IPR036097">
    <property type="entry name" value="HisK_dim/P_sf"/>
</dbReference>
<keyword evidence="7" id="KW-0547">Nucleotide-binding</keyword>
<dbReference type="PROSITE" id="PS50109">
    <property type="entry name" value="HIS_KIN"/>
    <property type="match status" value="1"/>
</dbReference>
<evidence type="ECO:0000256" key="9">
    <source>
        <dbReference type="ARBA" id="ARBA00022840"/>
    </source>
</evidence>
<dbReference type="SUPFAM" id="SSF55874">
    <property type="entry name" value="ATPase domain of HSP90 chaperone/DNA topoisomerase II/histidine kinase"/>
    <property type="match status" value="1"/>
</dbReference>
<evidence type="ECO:0000256" key="3">
    <source>
        <dbReference type="ARBA" id="ARBA00012438"/>
    </source>
</evidence>
<dbReference type="GO" id="GO:0004721">
    <property type="term" value="F:phosphoprotein phosphatase activity"/>
    <property type="evidence" value="ECO:0007669"/>
    <property type="project" value="TreeGrafter"/>
</dbReference>
<dbReference type="EMBL" id="KX530814">
    <property type="protein sequence ID" value="AOO95692.1"/>
    <property type="molecule type" value="Genomic_DNA"/>
</dbReference>
<keyword evidence="9" id="KW-0067">ATP-binding</keyword>
<dbReference type="InterPro" id="IPR058212">
    <property type="entry name" value="VanS-like"/>
</dbReference>
<keyword evidence="12 14" id="KW-0472">Membrane</keyword>
<dbReference type="PRINTS" id="PR00344">
    <property type="entry name" value="BCTRLSENSOR"/>
</dbReference>
<dbReference type="Pfam" id="PF02518">
    <property type="entry name" value="HATPase_c"/>
    <property type="match status" value="1"/>
</dbReference>
<dbReference type="CDD" id="cd00082">
    <property type="entry name" value="HisKA"/>
    <property type="match status" value="1"/>
</dbReference>
<keyword evidence="13" id="KW-0175">Coiled coil</keyword>
<evidence type="ECO:0000256" key="13">
    <source>
        <dbReference type="SAM" id="Coils"/>
    </source>
</evidence>
<dbReference type="Gene3D" id="3.30.565.10">
    <property type="entry name" value="Histidine kinase-like ATPase, C-terminal domain"/>
    <property type="match status" value="1"/>
</dbReference>
<dbReference type="SMART" id="SM00387">
    <property type="entry name" value="HATPase_c"/>
    <property type="match status" value="1"/>
</dbReference>
<comment type="catalytic activity">
    <reaction evidence="1">
        <text>ATP + protein L-histidine = ADP + protein N-phospho-L-histidine.</text>
        <dbReference type="EC" id="2.7.13.3"/>
    </reaction>
</comment>
<dbReference type="GO" id="GO:0005886">
    <property type="term" value="C:plasma membrane"/>
    <property type="evidence" value="ECO:0007669"/>
    <property type="project" value="TreeGrafter"/>
</dbReference>
<dbReference type="InterPro" id="IPR005467">
    <property type="entry name" value="His_kinase_dom"/>
</dbReference>
<name>A0A1C9I933_ENTFC</name>
<dbReference type="PANTHER" id="PTHR45453">
    <property type="entry name" value="PHOSPHATE REGULON SENSOR PROTEIN PHOR"/>
    <property type="match status" value="1"/>
</dbReference>
<organism evidence="16">
    <name type="scientific">Enterococcus faecium</name>
    <name type="common">Streptococcus faecium</name>
    <dbReference type="NCBI Taxonomy" id="1352"/>
    <lineage>
        <taxon>Bacteria</taxon>
        <taxon>Bacillati</taxon>
        <taxon>Bacillota</taxon>
        <taxon>Bacilli</taxon>
        <taxon>Lactobacillales</taxon>
        <taxon>Enterococcaceae</taxon>
        <taxon>Enterococcus</taxon>
    </lineage>
</organism>
<evidence type="ECO:0000313" key="16">
    <source>
        <dbReference type="EMBL" id="AOO95692.1"/>
    </source>
</evidence>
<evidence type="ECO:0000256" key="8">
    <source>
        <dbReference type="ARBA" id="ARBA00022777"/>
    </source>
</evidence>
<evidence type="ECO:0000256" key="6">
    <source>
        <dbReference type="ARBA" id="ARBA00022692"/>
    </source>
</evidence>
<evidence type="ECO:0000256" key="5">
    <source>
        <dbReference type="ARBA" id="ARBA00022679"/>
    </source>
</evidence>
<dbReference type="SUPFAM" id="SSF47384">
    <property type="entry name" value="Homodimeric domain of signal transducing histidine kinase"/>
    <property type="match status" value="1"/>
</dbReference>
<evidence type="ECO:0000259" key="15">
    <source>
        <dbReference type="PROSITE" id="PS50109"/>
    </source>
</evidence>
<dbReference type="GO" id="GO:0016036">
    <property type="term" value="P:cellular response to phosphate starvation"/>
    <property type="evidence" value="ECO:0007669"/>
    <property type="project" value="TreeGrafter"/>
</dbReference>
<protein>
    <recommendedName>
        <fullName evidence="3">histidine kinase</fullName>
        <ecNumber evidence="3">2.7.13.3</ecNumber>
    </recommendedName>
</protein>
<feature type="coiled-coil region" evidence="13">
    <location>
        <begin position="131"/>
        <end position="165"/>
    </location>
</feature>
<dbReference type="NCBIfam" id="NF033091">
    <property type="entry name" value="HK_VanS_ACDEFG"/>
    <property type="match status" value="1"/>
</dbReference>
<feature type="domain" description="Histidine kinase" evidence="15">
    <location>
        <begin position="172"/>
        <end position="387"/>
    </location>
</feature>
<evidence type="ECO:0000256" key="4">
    <source>
        <dbReference type="ARBA" id="ARBA00022553"/>
    </source>
</evidence>
<feature type="transmembrane region" description="Helical" evidence="14">
    <location>
        <begin position="30"/>
        <end position="48"/>
    </location>
</feature>
<dbReference type="FunFam" id="3.30.565.10:FF:000013">
    <property type="entry name" value="Two-component sensor histidine kinase"/>
    <property type="match status" value="1"/>
</dbReference>
<gene>
    <name evidence="16" type="primary">vanS</name>
</gene>
<dbReference type="InterPro" id="IPR003661">
    <property type="entry name" value="HisK_dim/P_dom"/>
</dbReference>
<dbReference type="PANTHER" id="PTHR45453:SF1">
    <property type="entry name" value="PHOSPHATE REGULON SENSOR PROTEIN PHOR"/>
    <property type="match status" value="1"/>
</dbReference>
<sequence length="395" mass="45343">MDFFIYTKYFTLSIKLKNKKNDYSKLERKLYMYIVAIVVVAIVFVLYIRSMIRGKLGDWILSILENKYDLNHLDAMKLYQYSIRNNIDIFIYVAIVISILILCRVMLSKFAKYFDEINTGIDVLIQNEDKQIELSAEMDVMEQKLNTLKRTLEKREQDAKLAEQRKNDVVMYLAHDIKTPLTSIIGYLSLLDEAPDMPVDQKAKYVHITLDKAYRLEQLIDEFFEITRYNLQTITLTKTHIDLYYMLVQMTDEFYPQLSAHGKQAVIHAPEDLTVSGDPDKLARVFNNILKNAAAYSEDNSIIDITAGLSGDVVSIEFKNTGSIPKDKLAAIFEKFYRLDNARSSDTGGAGLGLAIAKEIIVQHGGQIYAESNDNYTTFRVELPAMPDLVDKRRS</sequence>
<dbReference type="InterPro" id="IPR050351">
    <property type="entry name" value="BphY/WalK/GraS-like"/>
</dbReference>
<dbReference type="SMART" id="SM00388">
    <property type="entry name" value="HisKA"/>
    <property type="match status" value="1"/>
</dbReference>
<keyword evidence="10 14" id="KW-1133">Transmembrane helix</keyword>
<evidence type="ECO:0000256" key="1">
    <source>
        <dbReference type="ARBA" id="ARBA00000085"/>
    </source>
</evidence>
<dbReference type="GO" id="GO:0000155">
    <property type="term" value="F:phosphorelay sensor kinase activity"/>
    <property type="evidence" value="ECO:0007669"/>
    <property type="project" value="InterPro"/>
</dbReference>
<dbReference type="InterPro" id="IPR004358">
    <property type="entry name" value="Sig_transdc_His_kin-like_C"/>
</dbReference>
<keyword evidence="4" id="KW-0597">Phosphoprotein</keyword>
<dbReference type="InterPro" id="IPR036890">
    <property type="entry name" value="HATPase_C_sf"/>
</dbReference>
<dbReference type="AlphaFoldDB" id="A0A1C9I933"/>
<dbReference type="GO" id="GO:0005524">
    <property type="term" value="F:ATP binding"/>
    <property type="evidence" value="ECO:0007669"/>
    <property type="project" value="UniProtKB-KW"/>
</dbReference>
<dbReference type="CDD" id="cd16923">
    <property type="entry name" value="HATPase_VanS-like"/>
    <property type="match status" value="1"/>
</dbReference>
<reference evidence="16" key="1">
    <citation type="journal article" date="2016" name="J. Antimicrob. Chemother.">
        <title>Genomic analysis of 495 vancomycin-resistant Enterococcus faecium reveals broad dissemination of a vanA plasmid in more than 19 clones from Copenhagen, Denmark.</title>
        <authorList>
            <person name="Pinholt M."/>
            <person name="Gumpert H."/>
            <person name="Bayliss S."/>
            <person name="Nielsen J.B."/>
            <person name="Vorobieva V."/>
            <person name="Pedersen M."/>
            <person name="Feil E."/>
            <person name="Worning P."/>
            <person name="Westh H."/>
        </authorList>
    </citation>
    <scope>NUCLEOTIDE SEQUENCE</scope>
    <source>
        <strain evidence="16">V77</strain>
    </source>
</reference>
<evidence type="ECO:0000256" key="2">
    <source>
        <dbReference type="ARBA" id="ARBA00004370"/>
    </source>
</evidence>
<evidence type="ECO:0000256" key="7">
    <source>
        <dbReference type="ARBA" id="ARBA00022741"/>
    </source>
</evidence>
<dbReference type="Gene3D" id="1.10.287.130">
    <property type="match status" value="1"/>
</dbReference>
<comment type="subcellular location">
    <subcellularLocation>
        <location evidence="2">Membrane</location>
    </subcellularLocation>
</comment>
<dbReference type="Pfam" id="PF00512">
    <property type="entry name" value="HisKA"/>
    <property type="match status" value="1"/>
</dbReference>
<accession>A0A1C9I933</accession>
<evidence type="ECO:0000256" key="12">
    <source>
        <dbReference type="ARBA" id="ARBA00023136"/>
    </source>
</evidence>
<keyword evidence="8 16" id="KW-0418">Kinase</keyword>
<proteinExistence type="predicted"/>
<dbReference type="InterPro" id="IPR003594">
    <property type="entry name" value="HATPase_dom"/>
</dbReference>
<keyword evidence="11" id="KW-0902">Two-component regulatory system</keyword>
<keyword evidence="6 14" id="KW-0812">Transmembrane</keyword>
<feature type="transmembrane region" description="Helical" evidence="14">
    <location>
        <begin position="89"/>
        <end position="107"/>
    </location>
</feature>